<sequence>MSLSTAHELRRSASSIATELWSPVELYNADPEVDVLQPVLKPLVVDAGRFYAFRLSLLLAPFEVLEDYRAPNGENTERRVDDGVLDVRCTEMQWDGRPDLSTMGIIAEQCKAASWFRFSSTLSRRSFVVDRSAAHVETLVAALRYSFPHLLFPADSELSEPVCIVLFHFIVHHWSRLSAYLPLLYFLFEMHDRAFAAFYKQLGILVQSRKSSDLAACDALKPKKSGKMFSWFSSKPREAELGVNEKLEMINSFKSMLPPTFEKRYMVALAYHEQFRKMQSFCRMYVGSLTEEVSTYQMLAEGFAALPLTSSSVAGWYPPSALGVLEDNDADAKQTAKFVQRFALRKSSLTNELLFPTLKAISQCESEIGVIANSLVGFYEDLVVRAKMVSENTMLLSGKIPLPTGCEASVRPESLAKAREVNCRFTVEFSCRHQQFDAEVVHAEAAIRTRMKRLCLLCGTVVKTIASCANGEYYEEYLRPLASSQTDDATVEYSAFHPLKRCLGVKEGQEESAFTMDRDDAQGAVTYRR</sequence>
<dbReference type="KEGG" id="loi:92359672"/>
<dbReference type="EMBL" id="JAFHLR010000028">
    <property type="protein sequence ID" value="KAG5474569.1"/>
    <property type="molecule type" value="Genomic_DNA"/>
</dbReference>
<keyword evidence="2" id="KW-1185">Reference proteome</keyword>
<dbReference type="RefSeq" id="XP_067061675.1">
    <property type="nucleotide sequence ID" value="XM_067205738.1"/>
</dbReference>
<dbReference type="SMR" id="A0A836GIX7"/>
<evidence type="ECO:0000313" key="2">
    <source>
        <dbReference type="Proteomes" id="UP000674143"/>
    </source>
</evidence>
<protein>
    <submittedName>
        <fullName evidence="1">Uncharacterized protein</fullName>
    </submittedName>
</protein>
<evidence type="ECO:0000313" key="1">
    <source>
        <dbReference type="EMBL" id="KAG5474569.1"/>
    </source>
</evidence>
<dbReference type="GeneID" id="92359672"/>
<reference evidence="2" key="1">
    <citation type="journal article" date="2021" name="Microbiol. Resour. Announc.">
        <title>LGAAP: Leishmaniinae Genome Assembly and Annotation Pipeline.</title>
        <authorList>
            <person name="Almutairi H."/>
            <person name="Urbaniak M.D."/>
            <person name="Bates M.D."/>
            <person name="Jariyapan N."/>
            <person name="Kwakye-Nuako G."/>
            <person name="Thomaz-Soccol V."/>
            <person name="Al-Salem W.S."/>
            <person name="Dillon R.J."/>
            <person name="Bates P.A."/>
            <person name="Gatherer D."/>
        </authorList>
    </citation>
    <scope>NUCLEOTIDE SEQUENCE [LARGE SCALE GENOMIC DNA]</scope>
</reference>
<dbReference type="AlphaFoldDB" id="A0A836GIX7"/>
<proteinExistence type="predicted"/>
<reference evidence="2" key="2">
    <citation type="journal article" date="2021" name="Sci. Data">
        <title>Chromosome-scale genome sequencing, assembly and annotation of six genomes from subfamily Leishmaniinae.</title>
        <authorList>
            <person name="Almutairi H."/>
            <person name="Urbaniak M.D."/>
            <person name="Bates M.D."/>
            <person name="Jariyapan N."/>
            <person name="Kwakye-Nuako G."/>
            <person name="Thomaz Soccol V."/>
            <person name="Al-Salem W.S."/>
            <person name="Dillon R.J."/>
            <person name="Bates P.A."/>
            <person name="Gatherer D."/>
        </authorList>
    </citation>
    <scope>NUCLEOTIDE SEQUENCE [LARGE SCALE GENOMIC DNA]</scope>
</reference>
<name>A0A836GIX7_9TRYP</name>
<gene>
    <name evidence="1" type="ORF">LSCM4_03742</name>
</gene>
<organism evidence="1 2">
    <name type="scientific">Leishmania orientalis</name>
    <dbReference type="NCBI Taxonomy" id="2249476"/>
    <lineage>
        <taxon>Eukaryota</taxon>
        <taxon>Discoba</taxon>
        <taxon>Euglenozoa</taxon>
        <taxon>Kinetoplastea</taxon>
        <taxon>Metakinetoplastina</taxon>
        <taxon>Trypanosomatida</taxon>
        <taxon>Trypanosomatidae</taxon>
        <taxon>Leishmaniinae</taxon>
        <taxon>Leishmania</taxon>
    </lineage>
</organism>
<accession>A0A836GIX7</accession>
<dbReference type="Proteomes" id="UP000674143">
    <property type="component" value="Unassembled WGS sequence"/>
</dbReference>
<comment type="caution">
    <text evidence="1">The sequence shown here is derived from an EMBL/GenBank/DDBJ whole genome shotgun (WGS) entry which is preliminary data.</text>
</comment>